<dbReference type="FunFam" id="3.30.430.20:FF:000003">
    <property type="entry name" value="Cysteine-rich RLK (RECEPTOR-like protein kinase) 10"/>
    <property type="match status" value="1"/>
</dbReference>
<dbReference type="Pfam" id="PF01657">
    <property type="entry name" value="Stress-antifung"/>
    <property type="match status" value="2"/>
</dbReference>
<dbReference type="PROSITE" id="PS00108">
    <property type="entry name" value="PROTEIN_KINASE_ST"/>
    <property type="match status" value="1"/>
</dbReference>
<dbReference type="InterPro" id="IPR000719">
    <property type="entry name" value="Prot_kinase_dom"/>
</dbReference>
<dbReference type="GO" id="GO:0005524">
    <property type="term" value="F:ATP binding"/>
    <property type="evidence" value="ECO:0007669"/>
    <property type="project" value="UniProtKB-UniRule"/>
</dbReference>
<evidence type="ECO:0000256" key="3">
    <source>
        <dbReference type="ARBA" id="ARBA00022679"/>
    </source>
</evidence>
<dbReference type="Gene3D" id="3.30.430.20">
    <property type="entry name" value="Gnk2 domain, C-X8-C-X2-C motif"/>
    <property type="match status" value="2"/>
</dbReference>
<dbReference type="Proteomes" id="UP000028999">
    <property type="component" value="Unassembled WGS sequence"/>
</dbReference>
<keyword evidence="11 16" id="KW-0472">Membrane</keyword>
<evidence type="ECO:0000256" key="17">
    <source>
        <dbReference type="SAM" id="SignalP"/>
    </source>
</evidence>
<dbReference type="GO" id="GO:0004674">
    <property type="term" value="F:protein serine/threonine kinase activity"/>
    <property type="evidence" value="ECO:0000318"/>
    <property type="project" value="GO_Central"/>
</dbReference>
<dbReference type="SMART" id="SM00220">
    <property type="entry name" value="S_TKc"/>
    <property type="match status" value="1"/>
</dbReference>
<evidence type="ECO:0000256" key="5">
    <source>
        <dbReference type="ARBA" id="ARBA00022729"/>
    </source>
</evidence>
<name>A0A078I931_BRANA</name>
<feature type="chain" id="PRO_5001738043" evidence="17">
    <location>
        <begin position="27"/>
        <end position="648"/>
    </location>
</feature>
<keyword evidence="7 14" id="KW-0547">Nucleotide-binding</keyword>
<reference evidence="20 21" key="1">
    <citation type="journal article" date="2014" name="Science">
        <title>Plant genetics. Early allopolyploid evolution in the post-Neolithic Brassica napus oilseed genome.</title>
        <authorList>
            <person name="Chalhoub B."/>
            <person name="Denoeud F."/>
            <person name="Liu S."/>
            <person name="Parkin I.A."/>
            <person name="Tang H."/>
            <person name="Wang X."/>
            <person name="Chiquet J."/>
            <person name="Belcram H."/>
            <person name="Tong C."/>
            <person name="Samans B."/>
            <person name="Correa M."/>
            <person name="Da Silva C."/>
            <person name="Just J."/>
            <person name="Falentin C."/>
            <person name="Koh C.S."/>
            <person name="Le Clainche I."/>
            <person name="Bernard M."/>
            <person name="Bento P."/>
            <person name="Noel B."/>
            <person name="Labadie K."/>
            <person name="Alberti A."/>
            <person name="Charles M."/>
            <person name="Arnaud D."/>
            <person name="Guo H."/>
            <person name="Daviaud C."/>
            <person name="Alamery S."/>
            <person name="Jabbari K."/>
            <person name="Zhao M."/>
            <person name="Edger P.P."/>
            <person name="Chelaifa H."/>
            <person name="Tack D."/>
            <person name="Lassalle G."/>
            <person name="Mestiri I."/>
            <person name="Schnel N."/>
            <person name="Le Paslier M.C."/>
            <person name="Fan G."/>
            <person name="Renault V."/>
            <person name="Bayer P.E."/>
            <person name="Golicz A.A."/>
            <person name="Manoli S."/>
            <person name="Lee T.H."/>
            <person name="Thi V.H."/>
            <person name="Chalabi S."/>
            <person name="Hu Q."/>
            <person name="Fan C."/>
            <person name="Tollenaere R."/>
            <person name="Lu Y."/>
            <person name="Battail C."/>
            <person name="Shen J."/>
            <person name="Sidebottom C.H."/>
            <person name="Wang X."/>
            <person name="Canaguier A."/>
            <person name="Chauveau A."/>
            <person name="Berard A."/>
            <person name="Deniot G."/>
            <person name="Guan M."/>
            <person name="Liu Z."/>
            <person name="Sun F."/>
            <person name="Lim Y.P."/>
            <person name="Lyons E."/>
            <person name="Town C.D."/>
            <person name="Bancroft I."/>
            <person name="Wang X."/>
            <person name="Meng J."/>
            <person name="Ma J."/>
            <person name="Pires J.C."/>
            <person name="King G.J."/>
            <person name="Brunel D."/>
            <person name="Delourme R."/>
            <person name="Renard M."/>
            <person name="Aury J.M."/>
            <person name="Adams K.L."/>
            <person name="Batley J."/>
            <person name="Snowdon R.J."/>
            <person name="Tost J."/>
            <person name="Edwards D."/>
            <person name="Zhou Y."/>
            <person name="Hua W."/>
            <person name="Sharpe A.G."/>
            <person name="Paterson A.H."/>
            <person name="Guan C."/>
            <person name="Wincker P."/>
        </authorList>
    </citation>
    <scope>NUCLEOTIDE SEQUENCE [LARGE SCALE GENOMIC DNA]</scope>
    <source>
        <strain evidence="21">cv. Darmor-bzh</strain>
    </source>
</reference>
<dbReference type="InterPro" id="IPR008271">
    <property type="entry name" value="Ser/Thr_kinase_AS"/>
</dbReference>
<keyword evidence="12" id="KW-0675">Receptor</keyword>
<dbReference type="CDD" id="cd23509">
    <property type="entry name" value="Gnk2-like"/>
    <property type="match status" value="2"/>
</dbReference>
<evidence type="ECO:0000256" key="9">
    <source>
        <dbReference type="ARBA" id="ARBA00022840"/>
    </source>
</evidence>
<dbReference type="InterPro" id="IPR038408">
    <property type="entry name" value="GNK2_sf"/>
</dbReference>
<sequence length="648" mass="72197">MSSCFKSSVSLFSVFFFIIFNTVSSATDPTYLFHICPNTTTFTRNSTYLTNLRTVLSSLSSPDAAYASRFDNATAGDDNNTVYGVFLCREDVSAEICRDCVTFAANETLQRCPREKGTVIWYDECMVRYSNQSIVGKMRVMPAAFLSNTQNITESQLSRFNESLAALLIDVSVKAASSSIKFATEKANFMVFQTIYSLVQCTPDLNNLDCESCLRQTINWLPLCCDRRSGGRVIASSCSFRYELYPFYNETITAAAPLPSVSAPPPQLSSQPPGKGKSSTVIVTAVAVPVSVCVLLLGAACCLLARRRRRNTLSGEGDDLDEDVFSSNKLGHGGFGEVYKGQLITGETVAIKRLSRGSRQGAEEFKNEVDVVAKLQHRNLAKLLGYCLDGDKKILVYEFVQNKSLDYFLFDTEKSRLLDWQRRYKIIEGIARGILYLHRDSRLTIIHRDLKASNILLDADMSPKISDFGMARIFGVDQTQANTQRIVGTYGYMSPEYAIHGQYSVKSDVYSFGVLVLELITGKKNSSFYEEDGLGDLVTYVWKLWVENSPLELVDEAMRGSFQTNEVIRCIHIALLCVQDDSSERPSMDNILVMMNSFTVTLPIPKRSGLLLRTMRHSRVQRSGASPSDQSLTSKSVDDSSITTVYPR</sequence>
<feature type="compositionally biased region" description="Polar residues" evidence="15">
    <location>
        <begin position="621"/>
        <end position="648"/>
    </location>
</feature>
<evidence type="ECO:0000259" key="19">
    <source>
        <dbReference type="PROSITE" id="PS51473"/>
    </source>
</evidence>
<dbReference type="STRING" id="3708.A0A078I931"/>
<dbReference type="GO" id="GO:0009626">
    <property type="term" value="P:plant-type hypersensitive response"/>
    <property type="evidence" value="ECO:0000318"/>
    <property type="project" value="GO_Central"/>
</dbReference>
<keyword evidence="6" id="KW-0677">Repeat</keyword>
<feature type="binding site" evidence="14">
    <location>
        <position position="352"/>
    </location>
    <ligand>
        <name>ATP</name>
        <dbReference type="ChEBI" id="CHEBI:30616"/>
    </ligand>
</feature>
<evidence type="ECO:0000256" key="15">
    <source>
        <dbReference type="SAM" id="MobiDB-lite"/>
    </source>
</evidence>
<evidence type="ECO:0000313" key="21">
    <source>
        <dbReference type="Proteomes" id="UP000028999"/>
    </source>
</evidence>
<dbReference type="InterPro" id="IPR002902">
    <property type="entry name" value="GNK2"/>
</dbReference>
<dbReference type="InterPro" id="IPR001245">
    <property type="entry name" value="Ser-Thr/Tyr_kinase_cat_dom"/>
</dbReference>
<dbReference type="GO" id="GO:0042742">
    <property type="term" value="P:defense response to bacterium"/>
    <property type="evidence" value="ECO:0000318"/>
    <property type="project" value="GO_Central"/>
</dbReference>
<keyword evidence="8" id="KW-0418">Kinase</keyword>
<protein>
    <submittedName>
        <fullName evidence="20">BnaA09g19850D protein</fullName>
    </submittedName>
</protein>
<feature type="signal peptide" evidence="17">
    <location>
        <begin position="1"/>
        <end position="26"/>
    </location>
</feature>
<dbReference type="PANTHER" id="PTHR27002">
    <property type="entry name" value="RECEPTOR-LIKE SERINE/THREONINE-PROTEIN KINASE SD1-8"/>
    <property type="match status" value="1"/>
</dbReference>
<feature type="region of interest" description="Disordered" evidence="15">
    <location>
        <begin position="620"/>
        <end position="648"/>
    </location>
</feature>
<feature type="domain" description="Gnk2-homologous" evidence="19">
    <location>
        <begin position="140"/>
        <end position="247"/>
    </location>
</feature>
<dbReference type="Gramene" id="CDY46371">
    <property type="protein sequence ID" value="CDY46371"/>
    <property type="gene ID" value="GSBRNA2T00083820001"/>
</dbReference>
<organism evidence="20 21">
    <name type="scientific">Brassica napus</name>
    <name type="common">Rape</name>
    <dbReference type="NCBI Taxonomy" id="3708"/>
    <lineage>
        <taxon>Eukaryota</taxon>
        <taxon>Viridiplantae</taxon>
        <taxon>Streptophyta</taxon>
        <taxon>Embryophyta</taxon>
        <taxon>Tracheophyta</taxon>
        <taxon>Spermatophyta</taxon>
        <taxon>Magnoliopsida</taxon>
        <taxon>eudicotyledons</taxon>
        <taxon>Gunneridae</taxon>
        <taxon>Pentapetalae</taxon>
        <taxon>rosids</taxon>
        <taxon>malvids</taxon>
        <taxon>Brassicales</taxon>
        <taxon>Brassicaceae</taxon>
        <taxon>Brassiceae</taxon>
        <taxon>Brassica</taxon>
    </lineage>
</organism>
<dbReference type="InterPro" id="IPR017441">
    <property type="entry name" value="Protein_kinase_ATP_BS"/>
</dbReference>
<dbReference type="PROSITE" id="PS00107">
    <property type="entry name" value="PROTEIN_KINASE_ATP"/>
    <property type="match status" value="1"/>
</dbReference>
<evidence type="ECO:0000256" key="14">
    <source>
        <dbReference type="PROSITE-ProRule" id="PRU10141"/>
    </source>
</evidence>
<dbReference type="PROSITE" id="PS50011">
    <property type="entry name" value="PROTEIN_KINASE_DOM"/>
    <property type="match status" value="1"/>
</dbReference>
<dbReference type="EMBL" id="LK032664">
    <property type="protein sequence ID" value="CDY46371.1"/>
    <property type="molecule type" value="Genomic_DNA"/>
</dbReference>
<keyword evidence="13" id="KW-0325">Glycoprotein</keyword>
<keyword evidence="5 17" id="KW-0732">Signal</keyword>
<evidence type="ECO:0000256" key="13">
    <source>
        <dbReference type="ARBA" id="ARBA00023180"/>
    </source>
</evidence>
<evidence type="ECO:0000313" key="20">
    <source>
        <dbReference type="EMBL" id="CDY46371.1"/>
    </source>
</evidence>
<keyword evidence="3" id="KW-0808">Transferase</keyword>
<feature type="transmembrane region" description="Helical" evidence="16">
    <location>
        <begin position="281"/>
        <end position="305"/>
    </location>
</feature>
<dbReference type="GO" id="GO:0005886">
    <property type="term" value="C:plasma membrane"/>
    <property type="evidence" value="ECO:0000318"/>
    <property type="project" value="GO_Central"/>
</dbReference>
<dbReference type="OMA" id="CYCINTI"/>
<evidence type="ECO:0000256" key="8">
    <source>
        <dbReference type="ARBA" id="ARBA00022777"/>
    </source>
</evidence>
<evidence type="ECO:0000256" key="12">
    <source>
        <dbReference type="ARBA" id="ARBA00023170"/>
    </source>
</evidence>
<comment type="subcellular location">
    <subcellularLocation>
        <location evidence="1">Membrane</location>
        <topology evidence="1">Single-pass membrane protein</topology>
    </subcellularLocation>
</comment>
<evidence type="ECO:0000256" key="16">
    <source>
        <dbReference type="SAM" id="Phobius"/>
    </source>
</evidence>
<evidence type="ECO:0000256" key="6">
    <source>
        <dbReference type="ARBA" id="ARBA00022737"/>
    </source>
</evidence>
<dbReference type="GO" id="GO:0007165">
    <property type="term" value="P:signal transduction"/>
    <property type="evidence" value="ECO:0000318"/>
    <property type="project" value="GO_Central"/>
</dbReference>
<dbReference type="InterPro" id="IPR011009">
    <property type="entry name" value="Kinase-like_dom_sf"/>
</dbReference>
<evidence type="ECO:0000256" key="4">
    <source>
        <dbReference type="ARBA" id="ARBA00022692"/>
    </source>
</evidence>
<keyword evidence="9 14" id="KW-0067">ATP-binding</keyword>
<accession>A0A078I931</accession>
<gene>
    <name evidence="20" type="primary">BnaA09g19850D</name>
    <name evidence="20" type="ORF">GSBRNA2T00083820001</name>
</gene>
<keyword evidence="2" id="KW-0723">Serine/threonine-protein kinase</keyword>
<feature type="domain" description="Protein kinase" evidence="18">
    <location>
        <begin position="324"/>
        <end position="599"/>
    </location>
</feature>
<proteinExistence type="predicted"/>
<dbReference type="PROSITE" id="PS51473">
    <property type="entry name" value="GNK2"/>
    <property type="match status" value="2"/>
</dbReference>
<keyword evidence="4 16" id="KW-0812">Transmembrane</keyword>
<feature type="domain" description="Gnk2-homologous" evidence="19">
    <location>
        <begin position="30"/>
        <end position="134"/>
    </location>
</feature>
<dbReference type="Gene3D" id="1.10.510.10">
    <property type="entry name" value="Transferase(Phosphotransferase) domain 1"/>
    <property type="match status" value="1"/>
</dbReference>
<evidence type="ECO:0000256" key="11">
    <source>
        <dbReference type="ARBA" id="ARBA00023136"/>
    </source>
</evidence>
<dbReference type="Gene3D" id="3.30.200.20">
    <property type="entry name" value="Phosphorylase Kinase, domain 1"/>
    <property type="match status" value="1"/>
</dbReference>
<dbReference type="Pfam" id="PF07714">
    <property type="entry name" value="PK_Tyr_Ser-Thr"/>
    <property type="match status" value="1"/>
</dbReference>
<evidence type="ECO:0000256" key="10">
    <source>
        <dbReference type="ARBA" id="ARBA00022989"/>
    </source>
</evidence>
<dbReference type="PaxDb" id="3708-A0A078I931"/>
<evidence type="ECO:0000259" key="18">
    <source>
        <dbReference type="PROSITE" id="PS50011"/>
    </source>
</evidence>
<evidence type="ECO:0000256" key="1">
    <source>
        <dbReference type="ARBA" id="ARBA00004167"/>
    </source>
</evidence>
<dbReference type="SUPFAM" id="SSF56112">
    <property type="entry name" value="Protein kinase-like (PK-like)"/>
    <property type="match status" value="1"/>
</dbReference>
<dbReference type="CDD" id="cd14066">
    <property type="entry name" value="STKc_IRAK"/>
    <property type="match status" value="1"/>
</dbReference>
<evidence type="ECO:0000256" key="7">
    <source>
        <dbReference type="ARBA" id="ARBA00022741"/>
    </source>
</evidence>
<dbReference type="FunFam" id="1.10.510.10:FF:000129">
    <property type="entry name" value="cysteine-rich receptor-like protein kinase 10"/>
    <property type="match status" value="1"/>
</dbReference>
<keyword evidence="10 16" id="KW-1133">Transmembrane helix</keyword>
<keyword evidence="21" id="KW-1185">Reference proteome</keyword>
<evidence type="ECO:0000256" key="2">
    <source>
        <dbReference type="ARBA" id="ARBA00022527"/>
    </source>
</evidence>
<dbReference type="FunFam" id="3.30.430.20:FF:000002">
    <property type="entry name" value="Cysteine-rich receptor-like protein kinase 10"/>
    <property type="match status" value="1"/>
</dbReference>
<dbReference type="PANTHER" id="PTHR27002:SF659">
    <property type="entry name" value="CYSTEINE-RICH RECEPTOR-LIKE PROTEIN KINASE 25"/>
    <property type="match status" value="1"/>
</dbReference>
<dbReference type="AlphaFoldDB" id="A0A078I931"/>